<protein>
    <submittedName>
        <fullName evidence="6">Helix-turn-helix transcriptional regulator</fullName>
    </submittedName>
</protein>
<dbReference type="InterPro" id="IPR016032">
    <property type="entry name" value="Sig_transdc_resp-reg_C-effctor"/>
</dbReference>
<keyword evidence="1" id="KW-0805">Transcription regulation</keyword>
<keyword evidence="2" id="KW-0238">DNA-binding</keyword>
<keyword evidence="3" id="KW-0804">Transcription</keyword>
<evidence type="ECO:0000313" key="6">
    <source>
        <dbReference type="EMBL" id="MDO3381914.1"/>
    </source>
</evidence>
<keyword evidence="7" id="KW-1185">Reference proteome</keyword>
<dbReference type="EMBL" id="JAULRT010000047">
    <property type="protein sequence ID" value="MDO3381914.1"/>
    <property type="molecule type" value="Genomic_DNA"/>
</dbReference>
<dbReference type="RefSeq" id="WP_302712066.1">
    <property type="nucleotide sequence ID" value="NZ_JAULRT010000047.1"/>
</dbReference>
<evidence type="ECO:0000313" key="7">
    <source>
        <dbReference type="Proteomes" id="UP001168380"/>
    </source>
</evidence>
<gene>
    <name evidence="6" type="ORF">QWI16_06970</name>
</gene>
<comment type="caution">
    <text evidence="6">The sequence shown here is derived from an EMBL/GenBank/DDBJ whole genome shotgun (WGS) entry which is preliminary data.</text>
</comment>
<evidence type="ECO:0000256" key="2">
    <source>
        <dbReference type="ARBA" id="ARBA00023125"/>
    </source>
</evidence>
<sequence>MNTSDLPTTDVQSVAPSARPQKELTVTPAMAQVWDTLLQFEAARYDEALDYLLSELCGLINGTTAFWLGALRVNTHMPGDQLLGWSPRVLHLLHTELSDSSFIKQQFARFNETEPDPSMLEHVKRAGRFRAYLQTDIVDEQWYQSDYYLAKKAHNDLSDRLYIVTPLNEDIECYICVDKLGEQPRFTRSDCDNAAALLRGLGWFQRQVSLSYGLHIGTAAITATERRVLQLLLTESSERQIAAALNLTYNTVHSYVTTIYRKFDVKGRAGLTALWLGQGLSVR</sequence>
<accession>A0ABT8TCT1</accession>
<feature type="domain" description="HTH luxR-type" evidence="5">
    <location>
        <begin position="214"/>
        <end position="279"/>
    </location>
</feature>
<dbReference type="CDD" id="cd06170">
    <property type="entry name" value="LuxR_C_like"/>
    <property type="match status" value="1"/>
</dbReference>
<dbReference type="Proteomes" id="UP001168380">
    <property type="component" value="Unassembled WGS sequence"/>
</dbReference>
<evidence type="ECO:0000259" key="5">
    <source>
        <dbReference type="PROSITE" id="PS50043"/>
    </source>
</evidence>
<dbReference type="InterPro" id="IPR036388">
    <property type="entry name" value="WH-like_DNA-bd_sf"/>
</dbReference>
<evidence type="ECO:0000256" key="3">
    <source>
        <dbReference type="ARBA" id="ARBA00023163"/>
    </source>
</evidence>
<organism evidence="6 7">
    <name type="scientific">Gilvimarinus algae</name>
    <dbReference type="NCBI Taxonomy" id="3058037"/>
    <lineage>
        <taxon>Bacteria</taxon>
        <taxon>Pseudomonadati</taxon>
        <taxon>Pseudomonadota</taxon>
        <taxon>Gammaproteobacteria</taxon>
        <taxon>Cellvibrionales</taxon>
        <taxon>Cellvibrionaceae</taxon>
        <taxon>Gilvimarinus</taxon>
    </lineage>
</organism>
<reference evidence="6" key="1">
    <citation type="submission" date="2023-07" db="EMBL/GenBank/DDBJ databases">
        <title>Gilvimarinus algae sp. nov., isolated from the surface of Kelp.</title>
        <authorList>
            <person name="Sun Y.Y."/>
            <person name="Gong Y."/>
            <person name="Du Z.J."/>
        </authorList>
    </citation>
    <scope>NUCLEOTIDE SEQUENCE</scope>
    <source>
        <strain evidence="6">SDUM040014</strain>
    </source>
</reference>
<dbReference type="PANTHER" id="PTHR44688:SF16">
    <property type="entry name" value="DNA-BINDING TRANSCRIPTIONAL ACTIVATOR DEVR_DOSR"/>
    <property type="match status" value="1"/>
</dbReference>
<dbReference type="PANTHER" id="PTHR44688">
    <property type="entry name" value="DNA-BINDING TRANSCRIPTIONAL ACTIVATOR DEVR_DOSR"/>
    <property type="match status" value="1"/>
</dbReference>
<name>A0ABT8TCT1_9GAMM</name>
<feature type="compositionally biased region" description="Polar residues" evidence="4">
    <location>
        <begin position="1"/>
        <end position="15"/>
    </location>
</feature>
<dbReference type="SUPFAM" id="SSF46894">
    <property type="entry name" value="C-terminal effector domain of the bipartite response regulators"/>
    <property type="match status" value="1"/>
</dbReference>
<proteinExistence type="predicted"/>
<feature type="region of interest" description="Disordered" evidence="4">
    <location>
        <begin position="1"/>
        <end position="22"/>
    </location>
</feature>
<dbReference type="Gene3D" id="1.10.10.10">
    <property type="entry name" value="Winged helix-like DNA-binding domain superfamily/Winged helix DNA-binding domain"/>
    <property type="match status" value="1"/>
</dbReference>
<dbReference type="PROSITE" id="PS50043">
    <property type="entry name" value="HTH_LUXR_2"/>
    <property type="match status" value="1"/>
</dbReference>
<dbReference type="InterPro" id="IPR000792">
    <property type="entry name" value="Tscrpt_reg_LuxR_C"/>
</dbReference>
<dbReference type="SMART" id="SM00421">
    <property type="entry name" value="HTH_LUXR"/>
    <property type="match status" value="1"/>
</dbReference>
<evidence type="ECO:0000256" key="1">
    <source>
        <dbReference type="ARBA" id="ARBA00023015"/>
    </source>
</evidence>
<dbReference type="Pfam" id="PF00196">
    <property type="entry name" value="GerE"/>
    <property type="match status" value="1"/>
</dbReference>
<evidence type="ECO:0000256" key="4">
    <source>
        <dbReference type="SAM" id="MobiDB-lite"/>
    </source>
</evidence>